<evidence type="ECO:0000313" key="14">
    <source>
        <dbReference type="Proteomes" id="UP000244855"/>
    </source>
</evidence>
<feature type="domain" description="ABC transporter" evidence="11">
    <location>
        <begin position="1070"/>
        <end position="1311"/>
    </location>
</feature>
<feature type="transmembrane region" description="Helical" evidence="10">
    <location>
        <begin position="835"/>
        <end position="858"/>
    </location>
</feature>
<accession>A0A2V1E0Z8</accession>
<dbReference type="GO" id="GO:0016887">
    <property type="term" value="F:ATP hydrolysis activity"/>
    <property type="evidence" value="ECO:0007669"/>
    <property type="project" value="InterPro"/>
</dbReference>
<comment type="similarity">
    <text evidence="2">Belongs to the ABC transporter superfamily. ABCB family. Multidrug resistance exporter (TC 3.A.1.201) subfamily.</text>
</comment>
<evidence type="ECO:0000256" key="1">
    <source>
        <dbReference type="ARBA" id="ARBA00004141"/>
    </source>
</evidence>
<feature type="transmembrane region" description="Helical" evidence="10">
    <location>
        <begin position="190"/>
        <end position="211"/>
    </location>
</feature>
<dbReference type="PANTHER" id="PTHR43394:SF1">
    <property type="entry name" value="ATP-BINDING CASSETTE SUB-FAMILY B MEMBER 10, MITOCHONDRIAL"/>
    <property type="match status" value="1"/>
</dbReference>
<evidence type="ECO:0000256" key="6">
    <source>
        <dbReference type="ARBA" id="ARBA00022840"/>
    </source>
</evidence>
<feature type="transmembrane region" description="Helical" evidence="10">
    <location>
        <begin position="165"/>
        <end position="184"/>
    </location>
</feature>
<dbReference type="GO" id="GO:0015421">
    <property type="term" value="F:ABC-type oligopeptide transporter activity"/>
    <property type="evidence" value="ECO:0007669"/>
    <property type="project" value="TreeGrafter"/>
</dbReference>
<dbReference type="SUPFAM" id="SSF52540">
    <property type="entry name" value="P-loop containing nucleoside triphosphate hydrolases"/>
    <property type="match status" value="2"/>
</dbReference>
<dbReference type="InterPro" id="IPR027417">
    <property type="entry name" value="P-loop_NTPase"/>
</dbReference>
<comment type="subcellular location">
    <subcellularLocation>
        <location evidence="1">Membrane</location>
        <topology evidence="1">Multi-pass membrane protein</topology>
    </subcellularLocation>
</comment>
<keyword evidence="5" id="KW-0547">Nucleotide-binding</keyword>
<feature type="domain" description="ABC transmembrane type-1" evidence="12">
    <location>
        <begin position="36"/>
        <end position="338"/>
    </location>
</feature>
<feature type="transmembrane region" description="Helical" evidence="10">
    <location>
        <begin position="31"/>
        <end position="55"/>
    </location>
</feature>
<feature type="transmembrane region" description="Helical" evidence="10">
    <location>
        <begin position="310"/>
        <end position="343"/>
    </location>
</feature>
<feature type="transmembrane region" description="Helical" evidence="10">
    <location>
        <begin position="718"/>
        <end position="744"/>
    </location>
</feature>
<dbReference type="PROSITE" id="PS50929">
    <property type="entry name" value="ABC_TM1F"/>
    <property type="match status" value="2"/>
</dbReference>
<feature type="transmembrane region" description="Helical" evidence="10">
    <location>
        <begin position="864"/>
        <end position="887"/>
    </location>
</feature>
<name>A0A2V1E0Z8_9PLEO</name>
<dbReference type="OrthoDB" id="6500128at2759"/>
<dbReference type="Gene3D" id="3.40.50.300">
    <property type="entry name" value="P-loop containing nucleotide triphosphate hydrolases"/>
    <property type="match status" value="2"/>
</dbReference>
<gene>
    <name evidence="13" type="ORF">DM02DRAFT_669276</name>
</gene>
<keyword evidence="4 10" id="KW-0812">Transmembrane</keyword>
<dbReference type="SUPFAM" id="SSF90123">
    <property type="entry name" value="ABC transporter transmembrane region"/>
    <property type="match status" value="2"/>
</dbReference>
<feature type="domain" description="ABC transmembrane type-1" evidence="12">
    <location>
        <begin position="723"/>
        <end position="1011"/>
    </location>
</feature>
<feature type="domain" description="ABC transporter" evidence="11">
    <location>
        <begin position="373"/>
        <end position="650"/>
    </location>
</feature>
<dbReference type="FunFam" id="3.40.50.300:FF:000913">
    <property type="entry name" value="ABC multidrug transporter SitT"/>
    <property type="match status" value="1"/>
</dbReference>
<dbReference type="InterPro" id="IPR017871">
    <property type="entry name" value="ABC_transporter-like_CS"/>
</dbReference>
<evidence type="ECO:0000256" key="8">
    <source>
        <dbReference type="ARBA" id="ARBA00023136"/>
    </source>
</evidence>
<evidence type="ECO:0000256" key="10">
    <source>
        <dbReference type="SAM" id="Phobius"/>
    </source>
</evidence>
<organism evidence="13 14">
    <name type="scientific">Periconia macrospinosa</name>
    <dbReference type="NCBI Taxonomy" id="97972"/>
    <lineage>
        <taxon>Eukaryota</taxon>
        <taxon>Fungi</taxon>
        <taxon>Dikarya</taxon>
        <taxon>Ascomycota</taxon>
        <taxon>Pezizomycotina</taxon>
        <taxon>Dothideomycetes</taxon>
        <taxon>Pleosporomycetidae</taxon>
        <taxon>Pleosporales</taxon>
        <taxon>Massarineae</taxon>
        <taxon>Periconiaceae</taxon>
        <taxon>Periconia</taxon>
    </lineage>
</organism>
<feature type="transmembrane region" description="Helical" evidence="10">
    <location>
        <begin position="267"/>
        <end position="290"/>
    </location>
</feature>
<dbReference type="Pfam" id="PF00005">
    <property type="entry name" value="ABC_tran"/>
    <property type="match status" value="2"/>
</dbReference>
<keyword evidence="6" id="KW-0067">ATP-binding</keyword>
<sequence>MSIKIPWMPSLSPLFTFSRLLFYADPTWLDRLLLCVGTIAAIAAGVPFPLIGIVFGELVDDFNSASCDNQNANVSAASTAELRSSFNSKVLLLVYLAIGTFVLVYTHILCWNITSQRLAQRVRDRYLRSLLSQDIAFFDNLQAGEVSARLNGDIQAIETGASEKVGVFLTCISFCITAYVIAFIKDAELAGMLISLIPAFLLMAIVGGYFVSKHSTKVSDYFAKASAIASEGLSNIGLVHALGANARLEEKFSGYLRDARKEGVRKAAAAAVQAGLLYFISFSANALAYWQGSRKIAATVENGGNGTTAGQIYTVIFILVDAAIFLSTVAPLLPLFGGAIAAFERLQVDIDHRPSIDSTSAGGEKPTSVNGSIGFQNVSFKYPSRPDHPVLQDVSFVCEAGKLTAIVGLSGSGKSTIASLVSRFYDPESGTVALDGIGIKDLNVKALRGYISLVPQEPSLLDRSILENIALGLVNSPAHAHLEKILLSDTLSRIVTDVKHGTDIDTCATKFGSEAAEILNLVRTAADLADATIFIGRLENGFGTSVGSSGTLISGGQKQRIALARALVRDPKILILDEATAALDSASEQRIQAAIAKASEGRTVISIAHRLSTIKAASKIVVMKTGTVLEQGNHDELMSMNGSYADFIRLQSVQSSEEKQPSQPTDDDIDAAPQPEEAMLPKKASNSAPSSTEETSEPEQDIAGKSIFRTMAPLVRPYLFHLLLAFFAATIVGGTFPASGTIFGNTLGSFSPCNSADYIRSRGLLFSGLFFMLACVEFFANFTNWAVFGYISERLLFKVRVGSLKSLLSQPLQWHESNGRNPTQLLDYITKDGNALAGFSGSIVGTAFSVIVNFIVAVTLSLAIAWRIAIVLLAVVPLLIGAGFMQLRSISRFAEKHAGAFSSSVGITVEAVSNIRTVAALSLEDEILQTYRRSLAEPRKEMVIQSFKTNIWLAVANSMGNILYAFAHWWGSTNVLEGRYSQTQYFIILIALLVSAQLWGQLFTLAPEISRAKAAISRVVGVLELEKDATGKFSSGKTTPDIEDADYEKKDIESCANSSPPLNFSGGAAVEFHTVAFSYPARPNVQVVKSLSLLIRPGQFCALVGPSGAGKSTVLALLERLYSPSSGSITIDGLDISRLNSASFRDEIAYVPQDNVLFQGTIKFNLCLGARPGYTPTDAEIQEACKLANIHETIMSLPNGYDTECGSNGSQFSGGQRQRLSIARALVRKPRLLLLDESTSALDAESEKALEEGLNRAVKGNGVTVIAIAHRLRTIARADVIFLVEGGEVVDQGRHEELVQRSESYRVNALHQMVA</sequence>
<dbReference type="GO" id="GO:0090374">
    <property type="term" value="P:oligopeptide export from mitochondrion"/>
    <property type="evidence" value="ECO:0007669"/>
    <property type="project" value="TreeGrafter"/>
</dbReference>
<dbReference type="PROSITE" id="PS00211">
    <property type="entry name" value="ABC_TRANSPORTER_1"/>
    <property type="match status" value="2"/>
</dbReference>
<dbReference type="PANTHER" id="PTHR43394">
    <property type="entry name" value="ATP-DEPENDENT PERMEASE MDL1, MITOCHONDRIAL"/>
    <property type="match status" value="1"/>
</dbReference>
<evidence type="ECO:0000256" key="5">
    <source>
        <dbReference type="ARBA" id="ARBA00022741"/>
    </source>
</evidence>
<dbReference type="STRING" id="97972.A0A2V1E0Z8"/>
<proteinExistence type="inferred from homology"/>
<keyword evidence="7 10" id="KW-1133">Transmembrane helix</keyword>
<dbReference type="GO" id="GO:0005524">
    <property type="term" value="F:ATP binding"/>
    <property type="evidence" value="ECO:0007669"/>
    <property type="project" value="UniProtKB-KW"/>
</dbReference>
<dbReference type="InterPro" id="IPR003593">
    <property type="entry name" value="AAA+_ATPase"/>
</dbReference>
<dbReference type="CDD" id="cd18578">
    <property type="entry name" value="ABC_6TM_Pgp_ABCB1_D2_like"/>
    <property type="match status" value="1"/>
</dbReference>
<dbReference type="CDD" id="cd18577">
    <property type="entry name" value="ABC_6TM_Pgp_ABCB1_D1_like"/>
    <property type="match status" value="1"/>
</dbReference>
<dbReference type="InterPro" id="IPR039421">
    <property type="entry name" value="Type_1_exporter"/>
</dbReference>
<evidence type="ECO:0000256" key="4">
    <source>
        <dbReference type="ARBA" id="ARBA00022692"/>
    </source>
</evidence>
<evidence type="ECO:0000256" key="9">
    <source>
        <dbReference type="SAM" id="MobiDB-lite"/>
    </source>
</evidence>
<dbReference type="InterPro" id="IPR036640">
    <property type="entry name" value="ABC1_TM_sf"/>
</dbReference>
<keyword evidence="8 10" id="KW-0472">Membrane</keyword>
<evidence type="ECO:0000256" key="2">
    <source>
        <dbReference type="ARBA" id="ARBA00007577"/>
    </source>
</evidence>
<keyword evidence="3" id="KW-0813">Transport</keyword>
<protein>
    <submittedName>
        <fullName evidence="13">Leptomycin B resistance protein pmd1</fullName>
    </submittedName>
</protein>
<dbReference type="InterPro" id="IPR003439">
    <property type="entry name" value="ABC_transporter-like_ATP-bd"/>
</dbReference>
<feature type="region of interest" description="Disordered" evidence="9">
    <location>
        <begin position="653"/>
        <end position="702"/>
    </location>
</feature>
<dbReference type="GO" id="GO:0005743">
    <property type="term" value="C:mitochondrial inner membrane"/>
    <property type="evidence" value="ECO:0007669"/>
    <property type="project" value="TreeGrafter"/>
</dbReference>
<keyword evidence="14" id="KW-1185">Reference proteome</keyword>
<dbReference type="FunFam" id="1.20.1560.10:FF:000057">
    <property type="entry name" value="ABC multidrug transporter SitT"/>
    <property type="match status" value="2"/>
</dbReference>
<evidence type="ECO:0000259" key="11">
    <source>
        <dbReference type="PROSITE" id="PS50893"/>
    </source>
</evidence>
<reference evidence="13 14" key="1">
    <citation type="journal article" date="2018" name="Sci. Rep.">
        <title>Comparative genomics provides insights into the lifestyle and reveals functional heterogeneity of dark septate endophytic fungi.</title>
        <authorList>
            <person name="Knapp D.G."/>
            <person name="Nemeth J.B."/>
            <person name="Barry K."/>
            <person name="Hainaut M."/>
            <person name="Henrissat B."/>
            <person name="Johnson J."/>
            <person name="Kuo A."/>
            <person name="Lim J.H.P."/>
            <person name="Lipzen A."/>
            <person name="Nolan M."/>
            <person name="Ohm R.A."/>
            <person name="Tamas L."/>
            <person name="Grigoriev I.V."/>
            <person name="Spatafora J.W."/>
            <person name="Nagy L.G."/>
            <person name="Kovacs G.M."/>
        </authorList>
    </citation>
    <scope>NUCLEOTIDE SEQUENCE [LARGE SCALE GENOMIC DNA]</scope>
    <source>
        <strain evidence="13 14">DSE2036</strain>
    </source>
</reference>
<dbReference type="Pfam" id="PF00664">
    <property type="entry name" value="ABC_membrane"/>
    <property type="match status" value="2"/>
</dbReference>
<dbReference type="Proteomes" id="UP000244855">
    <property type="component" value="Unassembled WGS sequence"/>
</dbReference>
<evidence type="ECO:0000313" key="13">
    <source>
        <dbReference type="EMBL" id="PVI04081.1"/>
    </source>
</evidence>
<dbReference type="SMART" id="SM00382">
    <property type="entry name" value="AAA"/>
    <property type="match status" value="2"/>
</dbReference>
<feature type="compositionally biased region" description="Low complexity" evidence="9">
    <location>
        <begin position="684"/>
        <end position="693"/>
    </location>
</feature>
<dbReference type="EMBL" id="KZ805324">
    <property type="protein sequence ID" value="PVI04081.1"/>
    <property type="molecule type" value="Genomic_DNA"/>
</dbReference>
<evidence type="ECO:0000256" key="3">
    <source>
        <dbReference type="ARBA" id="ARBA00022448"/>
    </source>
</evidence>
<evidence type="ECO:0000256" key="7">
    <source>
        <dbReference type="ARBA" id="ARBA00022989"/>
    </source>
</evidence>
<feature type="transmembrane region" description="Helical" evidence="10">
    <location>
        <begin position="764"/>
        <end position="791"/>
    </location>
</feature>
<feature type="transmembrane region" description="Helical" evidence="10">
    <location>
        <begin position="949"/>
        <end position="971"/>
    </location>
</feature>
<dbReference type="InterPro" id="IPR011527">
    <property type="entry name" value="ABC1_TM_dom"/>
</dbReference>
<dbReference type="Gene3D" id="1.20.1560.10">
    <property type="entry name" value="ABC transporter type 1, transmembrane domain"/>
    <property type="match status" value="2"/>
</dbReference>
<feature type="transmembrane region" description="Helical" evidence="10">
    <location>
        <begin position="92"/>
        <end position="113"/>
    </location>
</feature>
<dbReference type="PROSITE" id="PS50893">
    <property type="entry name" value="ABC_TRANSPORTER_2"/>
    <property type="match status" value="2"/>
</dbReference>
<evidence type="ECO:0000259" key="12">
    <source>
        <dbReference type="PROSITE" id="PS50929"/>
    </source>
</evidence>
<feature type="transmembrane region" description="Helical" evidence="10">
    <location>
        <begin position="983"/>
        <end position="1003"/>
    </location>
</feature>